<reference evidence="1" key="1">
    <citation type="submission" date="2022-04" db="EMBL/GenBank/DDBJ databases">
        <title>Hymenobacter sp. isolated from the air.</title>
        <authorList>
            <person name="Won M."/>
            <person name="Lee C.-M."/>
            <person name="Woen H.-Y."/>
            <person name="Kwon S.-W."/>
        </authorList>
    </citation>
    <scope>NUCLEOTIDE SEQUENCE</scope>
    <source>
        <strain evidence="1">5116S-3</strain>
        <plasmid evidence="1">unnamed2</plasmid>
    </source>
</reference>
<gene>
    <name evidence="1" type="ORF">MUN79_29470</name>
</gene>
<evidence type="ECO:0000313" key="1">
    <source>
        <dbReference type="EMBL" id="UOQ75212.1"/>
    </source>
</evidence>
<geneLocation type="plasmid" evidence="1 2">
    <name>unnamed2</name>
</geneLocation>
<dbReference type="EMBL" id="CP095048">
    <property type="protein sequence ID" value="UOQ75212.1"/>
    <property type="molecule type" value="Genomic_DNA"/>
</dbReference>
<protein>
    <submittedName>
        <fullName evidence="1">Uncharacterized protein</fullName>
    </submittedName>
</protein>
<proteinExistence type="predicted"/>
<dbReference type="AlphaFoldDB" id="A0A8T9QEB8"/>
<name>A0A8T9QEB8_9BACT</name>
<organism evidence="1 2">
    <name type="scientific">Hymenobacter cellulosilyticus</name>
    <dbReference type="NCBI Taxonomy" id="2932248"/>
    <lineage>
        <taxon>Bacteria</taxon>
        <taxon>Pseudomonadati</taxon>
        <taxon>Bacteroidota</taxon>
        <taxon>Cytophagia</taxon>
        <taxon>Cytophagales</taxon>
        <taxon>Hymenobacteraceae</taxon>
        <taxon>Hymenobacter</taxon>
    </lineage>
</organism>
<dbReference type="RefSeq" id="WP_244678545.1">
    <property type="nucleotide sequence ID" value="NZ_CP095048.1"/>
</dbReference>
<accession>A0A8T9QEB8</accession>
<dbReference type="KEGG" id="hcu:MUN79_29470"/>
<keyword evidence="1" id="KW-0614">Plasmid</keyword>
<sequence length="87" mass="9761">MSQHSSTPPLNLNNASLAEYVGRLAVLYPNAEFYKEELRDTGRGEGPSLLITVCQDGSIIEEENFYYPDNADIALDLEKLDAYLDFD</sequence>
<dbReference type="Proteomes" id="UP000831796">
    <property type="component" value="Plasmid unnamed2"/>
</dbReference>
<keyword evidence="2" id="KW-1185">Reference proteome</keyword>
<evidence type="ECO:0000313" key="2">
    <source>
        <dbReference type="Proteomes" id="UP000831796"/>
    </source>
</evidence>